<evidence type="ECO:0000313" key="8">
    <source>
        <dbReference type="EMBL" id="KAH3684676.1"/>
    </source>
</evidence>
<sequence>MAKSRGRRTNKKEEKSASNSNDSFAEADSEQTFKSQDDQFKSQTANETSSNEPNTFFGLVDSTELDYFKQAESTLNANVFENDEDRGNFVTSVLEESKGKELKLVTNQICSKLVERLVLHCTDAQLKQLFKDFNGYYRSLIYHKYASHCIETLLVRMASLIEREMLHPEEIEMEDQYVSGENLFIMFLNEVAPFMNDMIKHQYASHTLRLIILIVSGNQLPSSTMKNSTLRSKRSKIARKMIDIKDNDDFNKAFQTPTSFRDETAKIVNNIKNSLDQKKAREYSIDKVASPVLQLLIQVEGLVDRERPIFHTVFLTLDQPKDQKEEAFVEYLLSDAIGSHFLQHCIEHTKSKFIERLFNLYMKERVLKLVKRSKSGDFIIMSLLKTLKQNEVKYMLTQLIPEFNSLIDINIEIGITIIEASEKYNNWLKEKIIEQLTEKLDNAEDLLEYFLKLSTSTLGNSRDDDWPTLEERKRTEFLIKLISYDNGFLSKIVGNLLDQLSQEKFLLMCKHSVFSRLIETIMLQAERLTPIEKRRLLNLYIDNIADLSMNVYASHVIDKLWNFTFKLKNYKERFANEMVQNKDKMKESAYGRLVWKNWNMEKFVRKRFDWDYTIKQEEFEYAKKQAELNPKPKVAEDKNNLAKTHNAKGFADRKRKAEEGPASSSTGSFEKKEDNKKQKIRGRGRK</sequence>
<evidence type="ECO:0000256" key="4">
    <source>
        <dbReference type="ARBA" id="ARBA00022737"/>
    </source>
</evidence>
<dbReference type="InterPro" id="IPR001313">
    <property type="entry name" value="Pumilio_RNA-bd_rpt"/>
</dbReference>
<dbReference type="GO" id="GO:0000472">
    <property type="term" value="P:endonucleolytic cleavage to generate mature 5'-end of SSU-rRNA from (SSU-rRNA, 5.8S rRNA, LSU-rRNA)"/>
    <property type="evidence" value="ECO:0007669"/>
    <property type="project" value="TreeGrafter"/>
</dbReference>
<feature type="region of interest" description="Disordered" evidence="7">
    <location>
        <begin position="1"/>
        <end position="55"/>
    </location>
</feature>
<dbReference type="Proteomes" id="UP000774326">
    <property type="component" value="Unassembled WGS sequence"/>
</dbReference>
<dbReference type="InterPro" id="IPR011989">
    <property type="entry name" value="ARM-like"/>
</dbReference>
<evidence type="ECO:0000313" key="9">
    <source>
        <dbReference type="Proteomes" id="UP000774326"/>
    </source>
</evidence>
<reference evidence="8" key="1">
    <citation type="journal article" date="2021" name="Open Biol.">
        <title>Shared evolutionary footprints suggest mitochondrial oxidative damage underlies multiple complex I losses in fungi.</title>
        <authorList>
            <person name="Schikora-Tamarit M.A."/>
            <person name="Marcet-Houben M."/>
            <person name="Nosek J."/>
            <person name="Gabaldon T."/>
        </authorList>
    </citation>
    <scope>NUCLEOTIDE SEQUENCE</scope>
    <source>
        <strain evidence="8">CBS2887</strain>
    </source>
</reference>
<dbReference type="GO" id="GO:0030686">
    <property type="term" value="C:90S preribosome"/>
    <property type="evidence" value="ECO:0007669"/>
    <property type="project" value="TreeGrafter"/>
</dbReference>
<feature type="compositionally biased region" description="Polar residues" evidence="7">
    <location>
        <begin position="41"/>
        <end position="54"/>
    </location>
</feature>
<dbReference type="AlphaFoldDB" id="A0A9P8TMV1"/>
<evidence type="ECO:0000256" key="2">
    <source>
        <dbReference type="ARBA" id="ARBA00005301"/>
    </source>
</evidence>
<accession>A0A9P8TMV1</accession>
<feature type="compositionally biased region" description="Basic and acidic residues" evidence="7">
    <location>
        <begin position="650"/>
        <end position="659"/>
    </location>
</feature>
<dbReference type="GO" id="GO:0000447">
    <property type="term" value="P:endonucleolytic cleavage in ITS1 to separate SSU-rRNA from 5.8S rRNA and LSU-rRNA from tricistronic rRNA transcript (SSU-rRNA, 5.8S rRNA, LSU-rRNA)"/>
    <property type="evidence" value="ECO:0007669"/>
    <property type="project" value="TreeGrafter"/>
</dbReference>
<protein>
    <recommendedName>
        <fullName evidence="3">Nucleolar protein 9</fullName>
    </recommendedName>
    <alternativeName>
        <fullName evidence="5 6">Pumilio domain-containing protein NOP9</fullName>
    </alternativeName>
</protein>
<keyword evidence="9" id="KW-1185">Reference proteome</keyword>
<comment type="subcellular location">
    <subcellularLocation>
        <location evidence="1">Nucleus</location>
        <location evidence="1">Nucleolus</location>
    </subcellularLocation>
</comment>
<dbReference type="OrthoDB" id="392571at2759"/>
<proteinExistence type="inferred from homology"/>
<dbReference type="InterPro" id="IPR016024">
    <property type="entry name" value="ARM-type_fold"/>
</dbReference>
<gene>
    <name evidence="8" type="ORF">WICPIJ_004363</name>
</gene>
<feature type="compositionally biased region" description="Basic residues" evidence="7">
    <location>
        <begin position="1"/>
        <end position="10"/>
    </location>
</feature>
<dbReference type="GO" id="GO:0030688">
    <property type="term" value="C:preribosome, small subunit precursor"/>
    <property type="evidence" value="ECO:0007669"/>
    <property type="project" value="TreeGrafter"/>
</dbReference>
<dbReference type="Gene3D" id="1.25.10.10">
    <property type="entry name" value="Leucine-rich Repeat Variant"/>
    <property type="match status" value="3"/>
</dbReference>
<dbReference type="SUPFAM" id="SSF48371">
    <property type="entry name" value="ARM repeat"/>
    <property type="match status" value="1"/>
</dbReference>
<dbReference type="InterPro" id="IPR040000">
    <property type="entry name" value="NOP9"/>
</dbReference>
<dbReference type="EMBL" id="JAEUBG010002365">
    <property type="protein sequence ID" value="KAH3684676.1"/>
    <property type="molecule type" value="Genomic_DNA"/>
</dbReference>
<comment type="similarity">
    <text evidence="2">Belongs to the NOP9 family.</text>
</comment>
<feature type="region of interest" description="Disordered" evidence="7">
    <location>
        <begin position="627"/>
        <end position="686"/>
    </location>
</feature>
<evidence type="ECO:0000256" key="1">
    <source>
        <dbReference type="ARBA" id="ARBA00004604"/>
    </source>
</evidence>
<dbReference type="PANTHER" id="PTHR13102:SF0">
    <property type="entry name" value="NUCLEOLAR PROTEIN 9"/>
    <property type="match status" value="1"/>
</dbReference>
<dbReference type="Pfam" id="PF22493">
    <property type="entry name" value="PUF_NOP9"/>
    <property type="match status" value="1"/>
</dbReference>
<keyword evidence="4" id="KW-0677">Repeat</keyword>
<reference evidence="8" key="2">
    <citation type="submission" date="2021-01" db="EMBL/GenBank/DDBJ databases">
        <authorList>
            <person name="Schikora-Tamarit M.A."/>
        </authorList>
    </citation>
    <scope>NUCLEOTIDE SEQUENCE</scope>
    <source>
        <strain evidence="8">CBS2887</strain>
    </source>
</reference>
<dbReference type="GO" id="GO:0000480">
    <property type="term" value="P:endonucleolytic cleavage in 5'-ETS of tricistronic rRNA transcript (SSU-rRNA, 5.8S rRNA, LSU-rRNA)"/>
    <property type="evidence" value="ECO:0007669"/>
    <property type="project" value="TreeGrafter"/>
</dbReference>
<dbReference type="SMART" id="SM00025">
    <property type="entry name" value="Pumilio"/>
    <property type="match status" value="7"/>
</dbReference>
<organism evidence="8 9">
    <name type="scientific">Wickerhamomyces pijperi</name>
    <name type="common">Yeast</name>
    <name type="synonym">Pichia pijperi</name>
    <dbReference type="NCBI Taxonomy" id="599730"/>
    <lineage>
        <taxon>Eukaryota</taxon>
        <taxon>Fungi</taxon>
        <taxon>Dikarya</taxon>
        <taxon>Ascomycota</taxon>
        <taxon>Saccharomycotina</taxon>
        <taxon>Saccharomycetes</taxon>
        <taxon>Phaffomycetales</taxon>
        <taxon>Wickerhamomycetaceae</taxon>
        <taxon>Wickerhamomyces</taxon>
    </lineage>
</organism>
<evidence type="ECO:0000256" key="5">
    <source>
        <dbReference type="ARBA" id="ARBA00030932"/>
    </source>
</evidence>
<evidence type="ECO:0000256" key="3">
    <source>
        <dbReference type="ARBA" id="ARBA00016427"/>
    </source>
</evidence>
<dbReference type="GO" id="GO:0005730">
    <property type="term" value="C:nucleolus"/>
    <property type="evidence" value="ECO:0007669"/>
    <property type="project" value="UniProtKB-SubCell"/>
</dbReference>
<evidence type="ECO:0000256" key="6">
    <source>
        <dbReference type="ARBA" id="ARBA00031929"/>
    </source>
</evidence>
<evidence type="ECO:0000256" key="7">
    <source>
        <dbReference type="SAM" id="MobiDB-lite"/>
    </source>
</evidence>
<dbReference type="GO" id="GO:0000056">
    <property type="term" value="P:ribosomal small subunit export from nucleus"/>
    <property type="evidence" value="ECO:0007669"/>
    <property type="project" value="TreeGrafter"/>
</dbReference>
<name>A0A9P8TMV1_WICPI</name>
<comment type="caution">
    <text evidence="8">The sequence shown here is derived from an EMBL/GenBank/DDBJ whole genome shotgun (WGS) entry which is preliminary data.</text>
</comment>
<dbReference type="PANTHER" id="PTHR13102">
    <property type="entry name" value="NUCLEOLAR PROTEIN 9"/>
    <property type="match status" value="1"/>
</dbReference>
<dbReference type="GO" id="GO:0003723">
    <property type="term" value="F:RNA binding"/>
    <property type="evidence" value="ECO:0007669"/>
    <property type="project" value="InterPro"/>
</dbReference>